<dbReference type="RefSeq" id="WP_141921484.1">
    <property type="nucleotide sequence ID" value="NZ_VFQC01000001.1"/>
</dbReference>
<dbReference type="InterPro" id="IPR050789">
    <property type="entry name" value="Diverse_Enzym_Activities"/>
</dbReference>
<dbReference type="InterPro" id="IPR001466">
    <property type="entry name" value="Beta-lactam-related"/>
</dbReference>
<dbReference type="InterPro" id="IPR006311">
    <property type="entry name" value="TAT_signal"/>
</dbReference>
<dbReference type="PANTHER" id="PTHR43283">
    <property type="entry name" value="BETA-LACTAMASE-RELATED"/>
    <property type="match status" value="1"/>
</dbReference>
<evidence type="ECO:0000256" key="2">
    <source>
        <dbReference type="SAM" id="SignalP"/>
    </source>
</evidence>
<dbReference type="Gene3D" id="3.40.710.10">
    <property type="entry name" value="DD-peptidase/beta-lactamase superfamily"/>
    <property type="match status" value="1"/>
</dbReference>
<protein>
    <submittedName>
        <fullName evidence="4">CubicO group peptidase (Beta-lactamase class C family)</fullName>
    </submittedName>
</protein>
<dbReference type="EMBL" id="VFQC01000001">
    <property type="protein sequence ID" value="TQN30207.1"/>
    <property type="molecule type" value="Genomic_DNA"/>
</dbReference>
<evidence type="ECO:0000259" key="3">
    <source>
        <dbReference type="Pfam" id="PF00144"/>
    </source>
</evidence>
<evidence type="ECO:0000256" key="1">
    <source>
        <dbReference type="ARBA" id="ARBA00022801"/>
    </source>
</evidence>
<dbReference type="PANTHER" id="PTHR43283:SF11">
    <property type="entry name" value="BETA-LACTAMASE-RELATED DOMAIN-CONTAINING PROTEIN"/>
    <property type="match status" value="1"/>
</dbReference>
<dbReference type="SUPFAM" id="SSF56601">
    <property type="entry name" value="beta-lactamase/transpeptidase-like"/>
    <property type="match status" value="1"/>
</dbReference>
<dbReference type="AlphaFoldDB" id="A0A543NED2"/>
<reference evidence="4 5" key="1">
    <citation type="submission" date="2019-06" db="EMBL/GenBank/DDBJ databases">
        <title>Sequencing the genomes of 1000 actinobacteria strains.</title>
        <authorList>
            <person name="Klenk H.-P."/>
        </authorList>
    </citation>
    <scope>NUCLEOTIDE SEQUENCE [LARGE SCALE GENOMIC DNA]</scope>
    <source>
        <strain evidence="4 5">DSM 45015</strain>
    </source>
</reference>
<keyword evidence="5" id="KW-1185">Reference proteome</keyword>
<dbReference type="PROSITE" id="PS51318">
    <property type="entry name" value="TAT"/>
    <property type="match status" value="1"/>
</dbReference>
<feature type="signal peptide" evidence="2">
    <location>
        <begin position="1"/>
        <end position="29"/>
    </location>
</feature>
<dbReference type="GO" id="GO:0016787">
    <property type="term" value="F:hydrolase activity"/>
    <property type="evidence" value="ECO:0007669"/>
    <property type="project" value="UniProtKB-KW"/>
</dbReference>
<feature type="chain" id="PRO_5022108452" evidence="2">
    <location>
        <begin position="30"/>
        <end position="426"/>
    </location>
</feature>
<evidence type="ECO:0000313" key="4">
    <source>
        <dbReference type="EMBL" id="TQN30207.1"/>
    </source>
</evidence>
<dbReference type="Proteomes" id="UP000317422">
    <property type="component" value="Unassembled WGS sequence"/>
</dbReference>
<gene>
    <name evidence="4" type="ORF">FHX37_0068</name>
</gene>
<proteinExistence type="predicted"/>
<evidence type="ECO:0000313" key="5">
    <source>
        <dbReference type="Proteomes" id="UP000317422"/>
    </source>
</evidence>
<comment type="caution">
    <text evidence="4">The sequence shown here is derived from an EMBL/GenBank/DDBJ whole genome shotgun (WGS) entry which is preliminary data.</text>
</comment>
<dbReference type="OrthoDB" id="9809635at2"/>
<dbReference type="InterPro" id="IPR012338">
    <property type="entry name" value="Beta-lactam/transpept-like"/>
</dbReference>
<dbReference type="Pfam" id="PF00144">
    <property type="entry name" value="Beta-lactamase"/>
    <property type="match status" value="1"/>
</dbReference>
<name>A0A543NED2_9ACTN</name>
<feature type="domain" description="Beta-lactamase-related" evidence="3">
    <location>
        <begin position="67"/>
        <end position="407"/>
    </location>
</feature>
<accession>A0A543NED2</accession>
<keyword evidence="1" id="KW-0378">Hydrolase</keyword>
<organism evidence="4 5">
    <name type="scientific">Haloactinospora alba</name>
    <dbReference type="NCBI Taxonomy" id="405555"/>
    <lineage>
        <taxon>Bacteria</taxon>
        <taxon>Bacillati</taxon>
        <taxon>Actinomycetota</taxon>
        <taxon>Actinomycetes</taxon>
        <taxon>Streptosporangiales</taxon>
        <taxon>Nocardiopsidaceae</taxon>
        <taxon>Haloactinospora</taxon>
    </lineage>
</organism>
<keyword evidence="2" id="KW-0732">Signal</keyword>
<sequence>MLPALSRRRALLAAGGAAAGALVPGPARASGTFPVLRPGSAGEAGLGRDALAALDDVITARTGPGPDAAFPGAVLLVARGGVVAKHTAYGHAQTHRGEVPLRHPRPMRPETLVDVASCTKVLATTASVMALVDDGAVSLDAPVARWIPDVPEAVTVRRLLTHTAGLWEWQPTYLWAVTPEDAVSHVTGLPLRYGVGDGRHYSDLGFMLLGEVVRRASGRSLSAYARRRVHRRLGMVNTAFRPRRGGVAATSLGNRTERRMIGTEEPYPVLGDRGVEDFEGWREHTLVGEVNDGNSAYAFHGVAGHAGLFTTARDIAVFAQTLANGGGYGHRRVFAGPTVDEFTSDAFHSGQGLGFWTHRFDGIAGLGEGGVGHSGFTGVEFAVDRGDGLVVVLLTNRLHPRLPAASVDPAWRAVREGVGEALARTG</sequence>